<evidence type="ECO:0000256" key="4">
    <source>
        <dbReference type="ARBA" id="ARBA00023136"/>
    </source>
</evidence>
<dbReference type="InterPro" id="IPR051598">
    <property type="entry name" value="TSUP/Inactive_protease-like"/>
</dbReference>
<accession>A0ABV3ZMG2</accession>
<keyword evidence="3 5" id="KW-1133">Transmembrane helix</keyword>
<protein>
    <recommendedName>
        <fullName evidence="5">Probable membrane transporter protein</fullName>
    </recommendedName>
</protein>
<evidence type="ECO:0000256" key="2">
    <source>
        <dbReference type="ARBA" id="ARBA00022692"/>
    </source>
</evidence>
<keyword evidence="2 5" id="KW-0812">Transmembrane</keyword>
<comment type="similarity">
    <text evidence="5">Belongs to the 4-toluene sulfonate uptake permease (TSUP) (TC 2.A.102) family.</text>
</comment>
<keyword evidence="5" id="KW-1003">Cell membrane</keyword>
<keyword evidence="4 5" id="KW-0472">Membrane</keyword>
<feature type="transmembrane region" description="Helical" evidence="5">
    <location>
        <begin position="97"/>
        <end position="123"/>
    </location>
</feature>
<comment type="caution">
    <text evidence="6">The sequence shown here is derived from an EMBL/GenBank/DDBJ whole genome shotgun (WGS) entry which is preliminary data.</text>
</comment>
<feature type="transmembrane region" description="Helical" evidence="5">
    <location>
        <begin position="41"/>
        <end position="61"/>
    </location>
</feature>
<dbReference type="RefSeq" id="WP_369332492.1">
    <property type="nucleotide sequence ID" value="NZ_JAULBC010000013.1"/>
</dbReference>
<comment type="subcellular location">
    <subcellularLocation>
        <location evidence="5">Cell membrane</location>
        <topology evidence="5">Multi-pass membrane protein</topology>
    </subcellularLocation>
    <subcellularLocation>
        <location evidence="1">Membrane</location>
        <topology evidence="1">Multi-pass membrane protein</topology>
    </subcellularLocation>
</comment>
<evidence type="ECO:0000313" key="6">
    <source>
        <dbReference type="EMBL" id="MEX6691076.1"/>
    </source>
</evidence>
<dbReference type="PANTHER" id="PTHR43701">
    <property type="entry name" value="MEMBRANE TRANSPORTER PROTEIN MJ0441-RELATED"/>
    <property type="match status" value="1"/>
</dbReference>
<gene>
    <name evidence="6" type="ORF">QTN47_26440</name>
</gene>
<dbReference type="InterPro" id="IPR002781">
    <property type="entry name" value="TM_pro_TauE-like"/>
</dbReference>
<feature type="transmembrane region" description="Helical" evidence="5">
    <location>
        <begin position="212"/>
        <end position="230"/>
    </location>
</feature>
<feature type="transmembrane region" description="Helical" evidence="5">
    <location>
        <begin position="6"/>
        <end position="34"/>
    </location>
</feature>
<dbReference type="Proteomes" id="UP001560573">
    <property type="component" value="Unassembled WGS sequence"/>
</dbReference>
<reference evidence="6 7" key="1">
    <citation type="submission" date="2023-07" db="EMBL/GenBank/DDBJ databases">
        <authorList>
            <person name="Lian W.-H."/>
        </authorList>
    </citation>
    <scope>NUCLEOTIDE SEQUENCE [LARGE SCALE GENOMIC DNA]</scope>
    <source>
        <strain evidence="6 7">SYSU DXS3180</strain>
    </source>
</reference>
<evidence type="ECO:0000256" key="5">
    <source>
        <dbReference type="RuleBase" id="RU363041"/>
    </source>
</evidence>
<organism evidence="6 7">
    <name type="scientific">Danxiaibacter flavus</name>
    <dbReference type="NCBI Taxonomy" id="3049108"/>
    <lineage>
        <taxon>Bacteria</taxon>
        <taxon>Pseudomonadati</taxon>
        <taxon>Bacteroidota</taxon>
        <taxon>Chitinophagia</taxon>
        <taxon>Chitinophagales</taxon>
        <taxon>Chitinophagaceae</taxon>
        <taxon>Danxiaibacter</taxon>
    </lineage>
</organism>
<feature type="transmembrane region" description="Helical" evidence="5">
    <location>
        <begin position="67"/>
        <end position="85"/>
    </location>
</feature>
<feature type="transmembrane region" description="Helical" evidence="5">
    <location>
        <begin position="183"/>
        <end position="200"/>
    </location>
</feature>
<dbReference type="Pfam" id="PF01925">
    <property type="entry name" value="TauE"/>
    <property type="match status" value="1"/>
</dbReference>
<keyword evidence="7" id="KW-1185">Reference proteome</keyword>
<sequence length="260" mass="27794">MIAGYIAAVFIGISLGLIGGGGSILTIPVLVYLFGLSPLQATGHSLFIVGATSLAGAFANFKRGNVHTVTAVYFSLSSTITVFLARRFLLPAIPTDIITIGNFVVTKSLFTMLLLAIVMMFAAVKMVSAKSEEDVTHRLESNILMIVISGIGVGLLTGLLGAGGGFLIIPILIFQFRLPMKQAIGTSLLIITINSLFGFLGDLFNEKINWELLLSVSALSIIGVYIGSRLGEKVQGEKLKRGFGWFVMVMGVYIVIRTLM</sequence>
<evidence type="ECO:0000256" key="3">
    <source>
        <dbReference type="ARBA" id="ARBA00022989"/>
    </source>
</evidence>
<feature type="transmembrane region" description="Helical" evidence="5">
    <location>
        <begin position="242"/>
        <end position="259"/>
    </location>
</feature>
<dbReference type="EMBL" id="JAULBC010000013">
    <property type="protein sequence ID" value="MEX6691076.1"/>
    <property type="molecule type" value="Genomic_DNA"/>
</dbReference>
<evidence type="ECO:0000256" key="1">
    <source>
        <dbReference type="ARBA" id="ARBA00004141"/>
    </source>
</evidence>
<evidence type="ECO:0000313" key="7">
    <source>
        <dbReference type="Proteomes" id="UP001560573"/>
    </source>
</evidence>
<proteinExistence type="inferred from homology"/>
<feature type="transmembrane region" description="Helical" evidence="5">
    <location>
        <begin position="143"/>
        <end position="176"/>
    </location>
</feature>
<dbReference type="PANTHER" id="PTHR43701:SF2">
    <property type="entry name" value="MEMBRANE TRANSPORTER PROTEIN YJNA-RELATED"/>
    <property type="match status" value="1"/>
</dbReference>
<name>A0ABV3ZMG2_9BACT</name>